<evidence type="ECO:0000313" key="10">
    <source>
        <dbReference type="Proteomes" id="UP000000466"/>
    </source>
</evidence>
<reference evidence="9 10" key="1">
    <citation type="journal article" date="2013" name="Genome Announc.">
        <title>Complete genome sequence of Simiduia agarivorans SA1(T), a marine bacterium able to degrade a variety of polysaccharides.</title>
        <authorList>
            <person name="Lin S.Y."/>
            <person name="Shieh W.Y."/>
            <person name="Chen J.S."/>
            <person name="Tang S.L."/>
        </authorList>
    </citation>
    <scope>NUCLEOTIDE SEQUENCE [LARGE SCALE GENOMIC DNA]</scope>
    <source>
        <strain evidence="10">DSM 21679 / JCM 13881 / BCRC 17597 / SA1</strain>
    </source>
</reference>
<feature type="transmembrane region" description="Helical" evidence="7">
    <location>
        <begin position="91"/>
        <end position="111"/>
    </location>
</feature>
<dbReference type="GO" id="GO:0005886">
    <property type="term" value="C:plasma membrane"/>
    <property type="evidence" value="ECO:0007669"/>
    <property type="project" value="UniProtKB-SubCell"/>
</dbReference>
<dbReference type="PROSITE" id="PS50928">
    <property type="entry name" value="ABC_TM1"/>
    <property type="match status" value="1"/>
</dbReference>
<dbReference type="InterPro" id="IPR035906">
    <property type="entry name" value="MetI-like_sf"/>
</dbReference>
<keyword evidence="2 7" id="KW-0813">Transport</keyword>
<dbReference type="HOGENOM" id="CLU_016047_0_0_6"/>
<feature type="transmembrane region" description="Helical" evidence="7">
    <location>
        <begin position="141"/>
        <end position="165"/>
    </location>
</feature>
<dbReference type="STRING" id="1117647.M5M_04040"/>
<protein>
    <submittedName>
        <fullName evidence="9">Sugar ABC transporter permease</fullName>
    </submittedName>
</protein>
<keyword evidence="10" id="KW-1185">Reference proteome</keyword>
<dbReference type="Gene3D" id="1.10.3720.10">
    <property type="entry name" value="MetI-like"/>
    <property type="match status" value="1"/>
</dbReference>
<evidence type="ECO:0000256" key="1">
    <source>
        <dbReference type="ARBA" id="ARBA00004651"/>
    </source>
</evidence>
<sequence>MLPLFGIALTVFVGCVLYSLLLSFTDSKLLPSYVFVEFKQYARLFISSRWTTSLQNLIIFGALYIVGCLVLGTLLAIALDQKVRGENWFRTLFLYPHALSYVVTGLAWQWLLNPAFGIQALVRDTGWESFTFDWLVNSETVIFAIIIAALWQGSGFIMALMLASLRSVDPEIWRATRIDGVPAWRTYWSVVLPSLAPMITFCIVLLGVSVVKSYDLVVAMTNGGPGIASELPAKFVVDHLFERNNIGLAMAGAGMLLVSVLCAAAPLWVLAAIRKRGANQ</sequence>
<evidence type="ECO:0000256" key="4">
    <source>
        <dbReference type="ARBA" id="ARBA00022692"/>
    </source>
</evidence>
<evidence type="ECO:0000313" key="9">
    <source>
        <dbReference type="EMBL" id="AFU98017.1"/>
    </source>
</evidence>
<dbReference type="SUPFAM" id="SSF161098">
    <property type="entry name" value="MetI-like"/>
    <property type="match status" value="1"/>
</dbReference>
<dbReference type="GO" id="GO:0055085">
    <property type="term" value="P:transmembrane transport"/>
    <property type="evidence" value="ECO:0007669"/>
    <property type="project" value="InterPro"/>
</dbReference>
<dbReference type="CDD" id="cd06261">
    <property type="entry name" value="TM_PBP2"/>
    <property type="match status" value="1"/>
</dbReference>
<dbReference type="KEGG" id="saga:M5M_04040"/>
<evidence type="ECO:0000256" key="5">
    <source>
        <dbReference type="ARBA" id="ARBA00022989"/>
    </source>
</evidence>
<dbReference type="Pfam" id="PF00528">
    <property type="entry name" value="BPD_transp_1"/>
    <property type="match status" value="1"/>
</dbReference>
<name>K4KVP6_SIMAS</name>
<feature type="domain" description="ABC transmembrane type-1" evidence="8">
    <location>
        <begin position="54"/>
        <end position="267"/>
    </location>
</feature>
<dbReference type="EMBL" id="CP003746">
    <property type="protein sequence ID" value="AFU98017.1"/>
    <property type="molecule type" value="Genomic_DNA"/>
</dbReference>
<evidence type="ECO:0000256" key="7">
    <source>
        <dbReference type="RuleBase" id="RU363032"/>
    </source>
</evidence>
<dbReference type="eggNOG" id="COG1175">
    <property type="taxonomic scope" value="Bacteria"/>
</dbReference>
<keyword evidence="4 7" id="KW-0812">Transmembrane</keyword>
<dbReference type="PANTHER" id="PTHR30193">
    <property type="entry name" value="ABC TRANSPORTER PERMEASE PROTEIN"/>
    <property type="match status" value="1"/>
</dbReference>
<feature type="transmembrane region" description="Helical" evidence="7">
    <location>
        <begin position="186"/>
        <end position="211"/>
    </location>
</feature>
<keyword evidence="3" id="KW-1003">Cell membrane</keyword>
<dbReference type="Proteomes" id="UP000000466">
    <property type="component" value="Chromosome"/>
</dbReference>
<evidence type="ECO:0000256" key="3">
    <source>
        <dbReference type="ARBA" id="ARBA00022475"/>
    </source>
</evidence>
<dbReference type="PANTHER" id="PTHR30193:SF42">
    <property type="entry name" value="ABC TRANSPORTER PERMEASE PROTEIN"/>
    <property type="match status" value="1"/>
</dbReference>
<evidence type="ECO:0000256" key="6">
    <source>
        <dbReference type="ARBA" id="ARBA00023136"/>
    </source>
</evidence>
<keyword evidence="5 7" id="KW-1133">Transmembrane helix</keyword>
<organism evidence="9 10">
    <name type="scientific">Simiduia agarivorans (strain DSM 21679 / JCM 13881 / BCRC 17597 / SA1)</name>
    <dbReference type="NCBI Taxonomy" id="1117647"/>
    <lineage>
        <taxon>Bacteria</taxon>
        <taxon>Pseudomonadati</taxon>
        <taxon>Pseudomonadota</taxon>
        <taxon>Gammaproteobacteria</taxon>
        <taxon>Cellvibrionales</taxon>
        <taxon>Cellvibrionaceae</taxon>
        <taxon>Simiduia</taxon>
    </lineage>
</organism>
<gene>
    <name evidence="9" type="ordered locus">M5M_04040</name>
</gene>
<feature type="transmembrane region" description="Helical" evidence="7">
    <location>
        <begin position="246"/>
        <end position="273"/>
    </location>
</feature>
<dbReference type="OrthoDB" id="9785347at2"/>
<keyword evidence="6 7" id="KW-0472">Membrane</keyword>
<comment type="subcellular location">
    <subcellularLocation>
        <location evidence="1 7">Cell membrane</location>
        <topology evidence="1 7">Multi-pass membrane protein</topology>
    </subcellularLocation>
</comment>
<dbReference type="AlphaFoldDB" id="K4KVP6"/>
<dbReference type="InterPro" id="IPR000515">
    <property type="entry name" value="MetI-like"/>
</dbReference>
<evidence type="ECO:0000259" key="8">
    <source>
        <dbReference type="PROSITE" id="PS50928"/>
    </source>
</evidence>
<comment type="similarity">
    <text evidence="7">Belongs to the binding-protein-dependent transport system permease family.</text>
</comment>
<feature type="transmembrane region" description="Helical" evidence="7">
    <location>
        <begin position="57"/>
        <end position="79"/>
    </location>
</feature>
<accession>K4KVP6</accession>
<evidence type="ECO:0000256" key="2">
    <source>
        <dbReference type="ARBA" id="ARBA00022448"/>
    </source>
</evidence>
<dbReference type="InterPro" id="IPR051393">
    <property type="entry name" value="ABC_transporter_permease"/>
</dbReference>
<proteinExistence type="inferred from homology"/>